<comment type="caution">
    <text evidence="1">The sequence shown here is derived from an EMBL/GenBank/DDBJ whole genome shotgun (WGS) entry which is preliminary data.</text>
</comment>
<gene>
    <name evidence="1" type="ORF">CC1G_15359</name>
</gene>
<evidence type="ECO:0000313" key="2">
    <source>
        <dbReference type="Proteomes" id="UP000001861"/>
    </source>
</evidence>
<dbReference type="InParanoid" id="D6RQ38"/>
<organism evidence="1 2">
    <name type="scientific">Coprinopsis cinerea (strain Okayama-7 / 130 / ATCC MYA-4618 / FGSC 9003)</name>
    <name type="common">Inky cap fungus</name>
    <name type="synonym">Hormographiella aspergillata</name>
    <dbReference type="NCBI Taxonomy" id="240176"/>
    <lineage>
        <taxon>Eukaryota</taxon>
        <taxon>Fungi</taxon>
        <taxon>Dikarya</taxon>
        <taxon>Basidiomycota</taxon>
        <taxon>Agaricomycotina</taxon>
        <taxon>Agaricomycetes</taxon>
        <taxon>Agaricomycetidae</taxon>
        <taxon>Agaricales</taxon>
        <taxon>Agaricineae</taxon>
        <taxon>Psathyrellaceae</taxon>
        <taxon>Coprinopsis</taxon>
    </lineage>
</organism>
<dbReference type="GeneID" id="9380148"/>
<sequence length="260" mass="29815">MSLAIPTLVSEHSATHTYVFEPRYPARTVSSAPGNICNTVLYPIGQTTPIFCIEGGRIEGGQSFVRLVDVRRPRELTLAILTLLGTHWRGRFDVWIAASFIEWDMILSGPAYRFYQCERDMTDPGATSDRVTLIHYFNLVDGRAPADPVYYQPEAYIVEETHSRKRNEATMKFKDGLDGEVLVVLRWDRDVRRWILEALEDTVLDGLWEVAITLFIFVMGRFSSSYFVDRRRRTFVHPSVLNRLHAERNRASPRSSAPDS</sequence>
<accession>D6RQ38</accession>
<proteinExistence type="predicted"/>
<name>D6RQ38_COPC7</name>
<keyword evidence="2" id="KW-1185">Reference proteome</keyword>
<dbReference type="HOGENOM" id="CLU_1069629_0_0_1"/>
<dbReference type="EMBL" id="AACS02000010">
    <property type="protein sequence ID" value="EFI26958.1"/>
    <property type="molecule type" value="Genomic_DNA"/>
</dbReference>
<protein>
    <submittedName>
        <fullName evidence="1">Uncharacterized protein</fullName>
    </submittedName>
</protein>
<dbReference type="AlphaFoldDB" id="D6RQ38"/>
<dbReference type="VEuPathDB" id="FungiDB:CC1G_15359"/>
<dbReference type="KEGG" id="cci:CC1G_15359"/>
<dbReference type="Proteomes" id="UP000001861">
    <property type="component" value="Unassembled WGS sequence"/>
</dbReference>
<dbReference type="RefSeq" id="XP_002910452.1">
    <property type="nucleotide sequence ID" value="XM_002910406.1"/>
</dbReference>
<reference evidence="1 2" key="1">
    <citation type="journal article" date="2010" name="Proc. Natl. Acad. Sci. U.S.A.">
        <title>Insights into evolution of multicellular fungi from the assembled chromosomes of the mushroom Coprinopsis cinerea (Coprinus cinereus).</title>
        <authorList>
            <person name="Stajich J.E."/>
            <person name="Wilke S.K."/>
            <person name="Ahren D."/>
            <person name="Au C.H."/>
            <person name="Birren B.W."/>
            <person name="Borodovsky M."/>
            <person name="Burns C."/>
            <person name="Canback B."/>
            <person name="Casselton L.A."/>
            <person name="Cheng C.K."/>
            <person name="Deng J."/>
            <person name="Dietrich F.S."/>
            <person name="Fargo D.C."/>
            <person name="Farman M.L."/>
            <person name="Gathman A.C."/>
            <person name="Goldberg J."/>
            <person name="Guigo R."/>
            <person name="Hoegger P.J."/>
            <person name="Hooker J.B."/>
            <person name="Huggins A."/>
            <person name="James T.Y."/>
            <person name="Kamada T."/>
            <person name="Kilaru S."/>
            <person name="Kodira C."/>
            <person name="Kues U."/>
            <person name="Kupfer D."/>
            <person name="Kwan H.S."/>
            <person name="Lomsadze A."/>
            <person name="Li W."/>
            <person name="Lilly W.W."/>
            <person name="Ma L.J."/>
            <person name="Mackey A.J."/>
            <person name="Manning G."/>
            <person name="Martin F."/>
            <person name="Muraguchi H."/>
            <person name="Natvig D.O."/>
            <person name="Palmerini H."/>
            <person name="Ramesh M.A."/>
            <person name="Rehmeyer C.J."/>
            <person name="Roe B.A."/>
            <person name="Shenoy N."/>
            <person name="Stanke M."/>
            <person name="Ter-Hovhannisyan V."/>
            <person name="Tunlid A."/>
            <person name="Velagapudi R."/>
            <person name="Vision T.J."/>
            <person name="Zeng Q."/>
            <person name="Zolan M.E."/>
            <person name="Pukkila P.J."/>
        </authorList>
    </citation>
    <scope>NUCLEOTIDE SEQUENCE [LARGE SCALE GENOMIC DNA]</scope>
    <source>
        <strain evidence="2">Okayama-7 / 130 / ATCC MYA-4618 / FGSC 9003</strain>
    </source>
</reference>
<evidence type="ECO:0000313" key="1">
    <source>
        <dbReference type="EMBL" id="EFI26958.1"/>
    </source>
</evidence>